<evidence type="ECO:0000256" key="2">
    <source>
        <dbReference type="ARBA" id="ARBA00022723"/>
    </source>
</evidence>
<keyword evidence="5 6" id="KW-0349">Heme</keyword>
<dbReference type="InterPro" id="IPR001128">
    <property type="entry name" value="Cyt_P450"/>
</dbReference>
<evidence type="ECO:0000256" key="3">
    <source>
        <dbReference type="ARBA" id="ARBA00023002"/>
    </source>
</evidence>
<feature type="binding site" description="axial binding residue" evidence="5">
    <location>
        <position position="440"/>
    </location>
    <ligand>
        <name>heme</name>
        <dbReference type="ChEBI" id="CHEBI:30413"/>
    </ligand>
    <ligandPart>
        <name>Fe</name>
        <dbReference type="ChEBI" id="CHEBI:18248"/>
    </ligandPart>
</feature>
<reference evidence="9 11" key="3">
    <citation type="submission" date="2017-11" db="EMBL/GenBank/DDBJ databases">
        <title>De-novo sequencing of pomegranate (Punica granatum L.) genome.</title>
        <authorList>
            <person name="Akparov Z."/>
            <person name="Amiraslanov A."/>
            <person name="Hajiyeva S."/>
            <person name="Abbasov M."/>
            <person name="Kaur K."/>
            <person name="Hamwieh A."/>
            <person name="Solovyev V."/>
            <person name="Salamov A."/>
            <person name="Braich B."/>
            <person name="Kosarev P."/>
            <person name="Mahmoud A."/>
            <person name="Hajiyev E."/>
            <person name="Babayeva S."/>
            <person name="Izzatullayeva V."/>
            <person name="Mammadov A."/>
            <person name="Mammadov A."/>
            <person name="Sharifova S."/>
            <person name="Ojaghi J."/>
            <person name="Eynullazada K."/>
            <person name="Bayramov B."/>
            <person name="Abdulazimova A."/>
            <person name="Shahmuradov I."/>
        </authorList>
    </citation>
    <scope>NUCLEOTIDE SEQUENCE [LARGE SCALE GENOMIC DNA]</scope>
    <source>
        <strain evidence="9">AG2017</strain>
        <strain evidence="11">cv. AG2017</strain>
        <tissue evidence="9">Leaf</tissue>
    </source>
</reference>
<keyword evidence="3 6" id="KW-0560">Oxidoreductase</keyword>
<dbReference type="EMBL" id="MTKT01005739">
    <property type="protein sequence ID" value="OWM64997.1"/>
    <property type="molecule type" value="Genomic_DNA"/>
</dbReference>
<comment type="caution">
    <text evidence="8">The sequence shown here is derived from an EMBL/GenBank/DDBJ whole genome shotgun (WGS) entry which is preliminary data.</text>
</comment>
<dbReference type="Pfam" id="PF00067">
    <property type="entry name" value="p450"/>
    <property type="match status" value="1"/>
</dbReference>
<dbReference type="CDD" id="cd11073">
    <property type="entry name" value="CYP76-like"/>
    <property type="match status" value="1"/>
</dbReference>
<dbReference type="STRING" id="22663.A0A218VWP1"/>
<feature type="transmembrane region" description="Helical" evidence="7">
    <location>
        <begin position="6"/>
        <end position="23"/>
    </location>
</feature>
<evidence type="ECO:0000256" key="5">
    <source>
        <dbReference type="PIRSR" id="PIRSR602401-1"/>
    </source>
</evidence>
<gene>
    <name evidence="8" type="ORF">CDL15_Pgr028715</name>
    <name evidence="9" type="ORF">CRG98_029654</name>
</gene>
<dbReference type="PRINTS" id="PR00463">
    <property type="entry name" value="EP450I"/>
</dbReference>
<dbReference type="SUPFAM" id="SSF48264">
    <property type="entry name" value="Cytochrome P450"/>
    <property type="match status" value="1"/>
</dbReference>
<dbReference type="Proteomes" id="UP000233551">
    <property type="component" value="Unassembled WGS sequence"/>
</dbReference>
<dbReference type="PRINTS" id="PR00385">
    <property type="entry name" value="P450"/>
</dbReference>
<dbReference type="GO" id="GO:0005506">
    <property type="term" value="F:iron ion binding"/>
    <property type="evidence" value="ECO:0007669"/>
    <property type="project" value="InterPro"/>
</dbReference>
<dbReference type="InterPro" id="IPR036396">
    <property type="entry name" value="Cyt_P450_sf"/>
</dbReference>
<dbReference type="PANTHER" id="PTHR47950:SF44">
    <property type="entry name" value="CYTOCHROME P450, FAMILY 76, SUBFAMILY C, POLYPEPTIDE 5-RELATED"/>
    <property type="match status" value="1"/>
</dbReference>
<reference evidence="10" key="1">
    <citation type="journal article" date="2017" name="Plant J.">
        <title>The pomegranate (Punica granatum L.) genome and the genomics of punicalagin biosynthesis.</title>
        <authorList>
            <person name="Qin G."/>
            <person name="Xu C."/>
            <person name="Ming R."/>
            <person name="Tang H."/>
            <person name="Guyot R."/>
            <person name="Kramer E.M."/>
            <person name="Hu Y."/>
            <person name="Yi X."/>
            <person name="Qi Y."/>
            <person name="Xu X."/>
            <person name="Gao Z."/>
            <person name="Pan H."/>
            <person name="Jian J."/>
            <person name="Tian Y."/>
            <person name="Yue Z."/>
            <person name="Xu Y."/>
        </authorList>
    </citation>
    <scope>NUCLEOTIDE SEQUENCE [LARGE SCALE GENOMIC DNA]</scope>
    <source>
        <strain evidence="10">cv. Dabenzi</strain>
    </source>
</reference>
<keyword evidence="2 5" id="KW-0479">Metal-binding</keyword>
<comment type="similarity">
    <text evidence="1 6">Belongs to the cytochrome P450 family.</text>
</comment>
<dbReference type="OrthoDB" id="2789670at2759"/>
<dbReference type="InterPro" id="IPR017972">
    <property type="entry name" value="Cyt_P450_CS"/>
</dbReference>
<dbReference type="GO" id="GO:0016705">
    <property type="term" value="F:oxidoreductase activity, acting on paired donors, with incorporation or reduction of molecular oxygen"/>
    <property type="evidence" value="ECO:0007669"/>
    <property type="project" value="InterPro"/>
</dbReference>
<evidence type="ECO:0000313" key="11">
    <source>
        <dbReference type="Proteomes" id="UP000233551"/>
    </source>
</evidence>
<dbReference type="GO" id="GO:0004497">
    <property type="term" value="F:monooxygenase activity"/>
    <property type="evidence" value="ECO:0007669"/>
    <property type="project" value="UniProtKB-KW"/>
</dbReference>
<evidence type="ECO:0000313" key="8">
    <source>
        <dbReference type="EMBL" id="OWM64997.1"/>
    </source>
</evidence>
<organism evidence="8 10">
    <name type="scientific">Punica granatum</name>
    <name type="common">Pomegranate</name>
    <dbReference type="NCBI Taxonomy" id="22663"/>
    <lineage>
        <taxon>Eukaryota</taxon>
        <taxon>Viridiplantae</taxon>
        <taxon>Streptophyta</taxon>
        <taxon>Embryophyta</taxon>
        <taxon>Tracheophyta</taxon>
        <taxon>Spermatophyta</taxon>
        <taxon>Magnoliopsida</taxon>
        <taxon>eudicotyledons</taxon>
        <taxon>Gunneridae</taxon>
        <taxon>Pentapetalae</taxon>
        <taxon>rosids</taxon>
        <taxon>malvids</taxon>
        <taxon>Myrtales</taxon>
        <taxon>Lythraceae</taxon>
        <taxon>Punica</taxon>
    </lineage>
</organism>
<dbReference type="Proteomes" id="UP000197138">
    <property type="component" value="Unassembled WGS sequence"/>
</dbReference>
<evidence type="ECO:0000313" key="9">
    <source>
        <dbReference type="EMBL" id="PKI49980.1"/>
    </source>
</evidence>
<dbReference type="FunFam" id="1.10.630.10:FF:000007">
    <property type="entry name" value="Cytochrome P450 76C4"/>
    <property type="match status" value="1"/>
</dbReference>
<dbReference type="GO" id="GO:0020037">
    <property type="term" value="F:heme binding"/>
    <property type="evidence" value="ECO:0007669"/>
    <property type="project" value="InterPro"/>
</dbReference>
<reference evidence="8" key="2">
    <citation type="submission" date="2017-06" db="EMBL/GenBank/DDBJ databases">
        <title>The pomegranate genome and the genomics of punicalagin biosynthesis.</title>
        <authorList>
            <person name="Xu C."/>
        </authorList>
    </citation>
    <scope>NUCLEOTIDE SEQUENCE [LARGE SCALE GENOMIC DNA]</scope>
    <source>
        <tissue evidence="8">Fresh leaf</tissue>
    </source>
</reference>
<accession>A0A218VWP1</accession>
<evidence type="ECO:0000256" key="1">
    <source>
        <dbReference type="ARBA" id="ARBA00010617"/>
    </source>
</evidence>
<dbReference type="AlphaFoldDB" id="A0A218VWP1"/>
<dbReference type="PROSITE" id="PS00086">
    <property type="entry name" value="CYTOCHROME_P450"/>
    <property type="match status" value="1"/>
</dbReference>
<sequence>MEPYDYYYYILLPIFFFLIRSLFHKPSGRKLPPGPRGFPILGSLPHLGPNVHESLFHMAKRHGPLITLRLGAISTVVASSPEVAREIIGKNDYAFSERTVPDAIAAQPNPEFTLGWVSGDHAWRNRRRICTTHLFSSHRLDALQHLRYEKVQQLLNHVNKYRNTGKAVDIGKVAFGMSLNLVSSTLFSADIVDPEFESAQEFKEVVSHIMEDGGKPNLSDYFPLLRWFDLQGIRRHIKSSYKRLHEILEEIIEKRLNDRAAGTSIIRNDDFLDVLLDQCQEEGSGFDRQNIKALIVELFVAGSDTTAITIEWAMAELLRKPSVLQKARQEILTVVGTERPVQESDIDTLPYLQAIIKETLRLHPAGPLMLPYRAKTDTEVLGYTIPRGIQVLVNAWAIARDSNYWIEPMEFRPERFTGSTVDYKGLNFEYIPFGAGRRICPGMPLAVRTVPLVVASLVQAFSWRLPEGTSPEELDMVEKFGVTLKKAIPLCAIPS</sequence>
<dbReference type="GeneID" id="116202976"/>
<evidence type="ECO:0000313" key="10">
    <source>
        <dbReference type="Proteomes" id="UP000197138"/>
    </source>
</evidence>
<evidence type="ECO:0000256" key="6">
    <source>
        <dbReference type="RuleBase" id="RU000461"/>
    </source>
</evidence>
<evidence type="ECO:0000256" key="7">
    <source>
        <dbReference type="SAM" id="Phobius"/>
    </source>
</evidence>
<evidence type="ECO:0000256" key="4">
    <source>
        <dbReference type="ARBA" id="ARBA00023004"/>
    </source>
</evidence>
<keyword evidence="4 5" id="KW-0408">Iron</keyword>
<proteinExistence type="inferred from homology"/>
<keyword evidence="6" id="KW-0503">Monooxygenase</keyword>
<dbReference type="EMBL" id="PGOL01002167">
    <property type="protein sequence ID" value="PKI49980.1"/>
    <property type="molecule type" value="Genomic_DNA"/>
</dbReference>
<keyword evidence="7" id="KW-1133">Transmembrane helix</keyword>
<protein>
    <submittedName>
        <fullName evidence="8">Uncharacterized protein</fullName>
    </submittedName>
</protein>
<dbReference type="PANTHER" id="PTHR47950">
    <property type="entry name" value="CYTOCHROME P450, FAMILY 76, SUBFAMILY C, POLYPEPTIDE 5-RELATED"/>
    <property type="match status" value="1"/>
</dbReference>
<comment type="cofactor">
    <cofactor evidence="5">
        <name>heme</name>
        <dbReference type="ChEBI" id="CHEBI:30413"/>
    </cofactor>
</comment>
<keyword evidence="7" id="KW-0812">Transmembrane</keyword>
<dbReference type="Gene3D" id="1.10.630.10">
    <property type="entry name" value="Cytochrome P450"/>
    <property type="match status" value="1"/>
</dbReference>
<keyword evidence="11" id="KW-1185">Reference proteome</keyword>
<keyword evidence="7" id="KW-0472">Membrane</keyword>
<name>A0A218VWP1_PUNGR</name>
<dbReference type="InterPro" id="IPR002401">
    <property type="entry name" value="Cyt_P450_E_grp-I"/>
</dbReference>